<proteinExistence type="predicted"/>
<evidence type="ECO:0000313" key="2">
    <source>
        <dbReference type="Proteomes" id="UP000671908"/>
    </source>
</evidence>
<evidence type="ECO:0000313" key="1">
    <source>
        <dbReference type="EMBL" id="QTQ14182.1"/>
    </source>
</evidence>
<accession>A0A975F499</accession>
<organism evidence="1 2">
    <name type="scientific">Treponema parvum</name>
    <dbReference type="NCBI Taxonomy" id="138851"/>
    <lineage>
        <taxon>Bacteria</taxon>
        <taxon>Pseudomonadati</taxon>
        <taxon>Spirochaetota</taxon>
        <taxon>Spirochaetia</taxon>
        <taxon>Spirochaetales</taxon>
        <taxon>Treponemataceae</taxon>
        <taxon>Treponema</taxon>
    </lineage>
</organism>
<reference evidence="1 2" key="1">
    <citation type="journal article" date="2021" name="Microbiol. Resour. Announc.">
        <title>Complete Genome Sequences of Three Human Oral Treponema parvum Isolates.</title>
        <authorList>
            <person name="Zeng H."/>
            <person name="Watt R.M."/>
        </authorList>
    </citation>
    <scope>NUCLEOTIDE SEQUENCE [LARGE SCALE GENOMIC DNA]</scope>
    <source>
        <strain evidence="1 2">ATCC 700770</strain>
    </source>
</reference>
<sequence>MDWNEIDSLPCKINGGLLSYEDAVWKLLTDVYKNPHRFTGRYLGEDTKSDFVINIQPKIKKLIARYNPDTCPFSAYFTNYVSNAFYSWQRSRIKESYGMEVLDSSSIQLYEDSCIKYAEQEYSGLYEAASPAQTYSAEKPAKLTKISQGKYNPNKIDEAFQLKKINMPLRDLPPSGDLSSTKYAAGGNKLLLKWPQKSFNQKKMMIIALKACYYIHDTQLPELSAVCGCTQDFLEEKLSLLRDSLYKKAEIRENFIRRRDNAYFFHKKYAIEIQKLENGSPLQKEAYKKYLHHTACWKLKNRMLRNNRYKVCPSNKMIADMIGISERQVSYYIAAAKYGCDSLTDIVKRRGRG</sequence>
<dbReference type="EMBL" id="CP054142">
    <property type="protein sequence ID" value="QTQ14182.1"/>
    <property type="molecule type" value="Genomic_DNA"/>
</dbReference>
<gene>
    <name evidence="1" type="ORF">HRQ91_06790</name>
</gene>
<dbReference type="RefSeq" id="WP_210118862.1">
    <property type="nucleotide sequence ID" value="NZ_CP054142.1"/>
</dbReference>
<keyword evidence="2" id="KW-1185">Reference proteome</keyword>
<dbReference type="Proteomes" id="UP000671908">
    <property type="component" value="Chromosome"/>
</dbReference>
<dbReference type="KEGG" id="tpav:HRQ91_06790"/>
<dbReference type="AlphaFoldDB" id="A0A975F499"/>
<protein>
    <submittedName>
        <fullName evidence="1">Uncharacterized protein</fullName>
    </submittedName>
</protein>
<name>A0A975F499_9SPIR</name>